<reference evidence="3 4" key="1">
    <citation type="submission" date="2015-07" db="EMBL/GenBank/DDBJ databases">
        <title>Complete genome sequence of Mycobacterium goodii X7B, a facultative thermophilic biodesulfurizing bacterium.</title>
        <authorList>
            <person name="Yu B."/>
            <person name="Li F."/>
            <person name="Xu P."/>
        </authorList>
    </citation>
    <scope>NUCLEOTIDE SEQUENCE [LARGE SCALE GENOMIC DNA]</scope>
    <source>
        <strain evidence="3 4">X7B</strain>
    </source>
</reference>
<dbReference type="EMBL" id="CP012150">
    <property type="protein sequence ID" value="AKS34972.1"/>
    <property type="molecule type" value="Genomic_DNA"/>
</dbReference>
<organism evidence="3 4">
    <name type="scientific">Mycolicibacterium goodii</name>
    <name type="common">Mycobacterium goodii</name>
    <dbReference type="NCBI Taxonomy" id="134601"/>
    <lineage>
        <taxon>Bacteria</taxon>
        <taxon>Bacillati</taxon>
        <taxon>Actinomycetota</taxon>
        <taxon>Actinomycetes</taxon>
        <taxon>Mycobacteriales</taxon>
        <taxon>Mycobacteriaceae</taxon>
        <taxon>Mycolicibacterium</taxon>
    </lineage>
</organism>
<evidence type="ECO:0000256" key="2">
    <source>
        <dbReference type="SAM" id="Phobius"/>
    </source>
</evidence>
<proteinExistence type="predicted"/>
<gene>
    <name evidence="3" type="ORF">AFA91_27210</name>
</gene>
<dbReference type="AlphaFoldDB" id="A0A0K0XC96"/>
<protein>
    <submittedName>
        <fullName evidence="3">Uncharacterized protein</fullName>
    </submittedName>
</protein>
<feature type="compositionally biased region" description="Low complexity" evidence="1">
    <location>
        <begin position="45"/>
        <end position="62"/>
    </location>
</feature>
<keyword evidence="2" id="KW-1133">Transmembrane helix</keyword>
<evidence type="ECO:0000313" key="3">
    <source>
        <dbReference type="EMBL" id="AKS34972.1"/>
    </source>
</evidence>
<dbReference type="Proteomes" id="UP000062255">
    <property type="component" value="Chromosome"/>
</dbReference>
<keyword evidence="2" id="KW-0472">Membrane</keyword>
<feature type="compositionally biased region" description="Low complexity" evidence="1">
    <location>
        <begin position="10"/>
        <end position="19"/>
    </location>
</feature>
<feature type="region of interest" description="Disordered" evidence="1">
    <location>
        <begin position="1"/>
        <end position="62"/>
    </location>
</feature>
<dbReference type="KEGG" id="mgo:AFA91_27210"/>
<sequence length="105" mass="10507">MADSATEQRAFPAPGSAVPGAPPPLRRALTPADGEPIGPAPEPAGTPADPQARSATAAPAGTGGRFTAAAALFGIAIGLELAGLLSTRSRSSRPRYARPRSPRLV</sequence>
<evidence type="ECO:0000313" key="4">
    <source>
        <dbReference type="Proteomes" id="UP000062255"/>
    </source>
</evidence>
<dbReference type="RefSeq" id="WP_049747432.1">
    <property type="nucleotide sequence ID" value="NZ_CP012150.1"/>
</dbReference>
<keyword evidence="2" id="KW-0812">Transmembrane</keyword>
<dbReference type="PATRIC" id="fig|134601.6.peg.5621"/>
<evidence type="ECO:0000256" key="1">
    <source>
        <dbReference type="SAM" id="MobiDB-lite"/>
    </source>
</evidence>
<dbReference type="STRING" id="134601.AFA91_27210"/>
<feature type="transmembrane region" description="Helical" evidence="2">
    <location>
        <begin position="66"/>
        <end position="85"/>
    </location>
</feature>
<accession>A0A0K0XC96</accession>
<feature type="compositionally biased region" description="Low complexity" evidence="1">
    <location>
        <begin position="26"/>
        <end position="37"/>
    </location>
</feature>
<name>A0A0K0XC96_MYCGD</name>